<accession>A0A1T4SAR8</accession>
<dbReference type="Proteomes" id="UP000190102">
    <property type="component" value="Unassembled WGS sequence"/>
</dbReference>
<proteinExistence type="predicted"/>
<keyword evidence="1" id="KW-1133">Transmembrane helix</keyword>
<gene>
    <name evidence="2" type="ORF">SAMN02745119_03379</name>
</gene>
<dbReference type="AlphaFoldDB" id="A0A1T4SAR8"/>
<sequence>MSKLNNSKGFTLVELLVAITLMAIGILAIVQMQIVGMKSGTIAQRQTVATNIVREVMEDIQSWEKDALIADVAVAPVPAVPPSAAVFPVPVNDKLVTFLTDPRVATSRDRNILSFPDSGTFRAFYAITLAGNVATIIVRVEQRRADGQFEERVRMTGMKDVS</sequence>
<dbReference type="RefSeq" id="WP_078791616.1">
    <property type="nucleotide sequence ID" value="NZ_FUWR01000037.1"/>
</dbReference>
<dbReference type="Pfam" id="PF07963">
    <property type="entry name" value="N_methyl"/>
    <property type="match status" value="1"/>
</dbReference>
<keyword evidence="1" id="KW-0472">Membrane</keyword>
<evidence type="ECO:0000313" key="2">
    <source>
        <dbReference type="EMBL" id="SKA25344.1"/>
    </source>
</evidence>
<dbReference type="EMBL" id="FUWR01000037">
    <property type="protein sequence ID" value="SKA25344.1"/>
    <property type="molecule type" value="Genomic_DNA"/>
</dbReference>
<dbReference type="NCBIfam" id="TIGR02532">
    <property type="entry name" value="IV_pilin_GFxxxE"/>
    <property type="match status" value="1"/>
</dbReference>
<organism evidence="2 3">
    <name type="scientific">Trichlorobacter thiogenes</name>
    <dbReference type="NCBI Taxonomy" id="115783"/>
    <lineage>
        <taxon>Bacteria</taxon>
        <taxon>Pseudomonadati</taxon>
        <taxon>Thermodesulfobacteriota</taxon>
        <taxon>Desulfuromonadia</taxon>
        <taxon>Geobacterales</taxon>
        <taxon>Geobacteraceae</taxon>
        <taxon>Trichlorobacter</taxon>
    </lineage>
</organism>
<dbReference type="STRING" id="115783.SAMN02745119_03379"/>
<evidence type="ECO:0000256" key="1">
    <source>
        <dbReference type="SAM" id="Phobius"/>
    </source>
</evidence>
<reference evidence="3" key="1">
    <citation type="submission" date="2017-02" db="EMBL/GenBank/DDBJ databases">
        <authorList>
            <person name="Varghese N."/>
            <person name="Submissions S."/>
        </authorList>
    </citation>
    <scope>NUCLEOTIDE SEQUENCE [LARGE SCALE GENOMIC DNA]</scope>
    <source>
        <strain evidence="3">ATCC BAA-34</strain>
    </source>
</reference>
<dbReference type="InterPro" id="IPR012902">
    <property type="entry name" value="N_methyl_site"/>
</dbReference>
<keyword evidence="3" id="KW-1185">Reference proteome</keyword>
<evidence type="ECO:0000313" key="3">
    <source>
        <dbReference type="Proteomes" id="UP000190102"/>
    </source>
</evidence>
<feature type="transmembrane region" description="Helical" evidence="1">
    <location>
        <begin position="12"/>
        <end position="30"/>
    </location>
</feature>
<dbReference type="PROSITE" id="PS00409">
    <property type="entry name" value="PROKAR_NTER_METHYL"/>
    <property type="match status" value="1"/>
</dbReference>
<name>A0A1T4SAR8_9BACT</name>
<keyword evidence="1" id="KW-0812">Transmembrane</keyword>
<dbReference type="OrthoDB" id="5432521at2"/>
<protein>
    <submittedName>
        <fullName evidence="2">Prepilin-type N-terminal cleavage/methylation domain-containing protein</fullName>
    </submittedName>
</protein>